<accession>A0A343LEM9</accession>
<dbReference type="GO" id="GO:0004129">
    <property type="term" value="F:cytochrome-c oxidase activity"/>
    <property type="evidence" value="ECO:0007669"/>
    <property type="project" value="InterPro"/>
</dbReference>
<feature type="transmembrane region" description="Helical" evidence="9">
    <location>
        <begin position="12"/>
        <end position="34"/>
    </location>
</feature>
<keyword evidence="5" id="KW-1278">Translocase</keyword>
<reference evidence="11" key="1">
    <citation type="journal article" date="2017" name="BMC Genomics">
        <title>The complete mitochondrial genome of parasitic nematode Camallanus cotti: extreme discontinuity in the rate of mitogenomic architecture evolution within the Chromadorea class.</title>
        <authorList>
            <person name="Zou H."/>
            <person name="Jakovlic I."/>
            <person name="Chen R."/>
            <person name="Zhang D."/>
            <person name="Zhang J."/>
            <person name="Li W.X."/>
            <person name="Wang G.T."/>
        </authorList>
    </citation>
    <scope>NUCLEOTIDE SEQUENCE</scope>
</reference>
<dbReference type="InterPro" id="IPR000298">
    <property type="entry name" value="Cyt_c_oxidase-like_su3"/>
</dbReference>
<sequence length="253" mass="29065">MKHSLHVLGSSILPVMVSLGILSLASSFIVFLLFSFYYSVFYSLMVIFFVLIFWGKDVGMESLSGCHNIRISEGFRYGMYLFVFSEVMFFFSIFWFFFDCAVSSDEGAWPPSGVEMMDPMGVPFLNTMILLTSSLTVTWAHHCLLVNKDSVMPLFVTCFLGLFFIKMQVDEYSMASFSISDCSYGSIFYLSTGFHGAHVTGGTLFLLFNLFRLFFNHFNSLNNLGLEFGIVYWHFVDVVWLFLFVFVYCWNCC</sequence>
<feature type="transmembrane region" description="Helical" evidence="9">
    <location>
        <begin position="40"/>
        <end position="56"/>
    </location>
</feature>
<dbReference type="PANTHER" id="PTHR11403:SF7">
    <property type="entry name" value="CYTOCHROME C OXIDASE SUBUNIT 3"/>
    <property type="match status" value="1"/>
</dbReference>
<dbReference type="Gene3D" id="1.20.120.80">
    <property type="entry name" value="Cytochrome c oxidase, subunit III, four-helix bundle"/>
    <property type="match status" value="1"/>
</dbReference>
<evidence type="ECO:0000259" key="10">
    <source>
        <dbReference type="PROSITE" id="PS50253"/>
    </source>
</evidence>
<proteinExistence type="inferred from homology"/>
<dbReference type="InterPro" id="IPR033945">
    <property type="entry name" value="Cyt_c_oxase_su3_dom"/>
</dbReference>
<dbReference type="AlphaFoldDB" id="A0A343LEM9"/>
<feature type="transmembrane region" description="Helical" evidence="9">
    <location>
        <begin position="77"/>
        <end position="98"/>
    </location>
</feature>
<dbReference type="EMBL" id="MF580344">
    <property type="protein sequence ID" value="ATO58503.1"/>
    <property type="molecule type" value="Genomic_DNA"/>
</dbReference>
<dbReference type="GO" id="GO:0005739">
    <property type="term" value="C:mitochondrion"/>
    <property type="evidence" value="ECO:0007669"/>
    <property type="project" value="TreeGrafter"/>
</dbReference>
<evidence type="ECO:0000256" key="7">
    <source>
        <dbReference type="ARBA" id="ARBA00023136"/>
    </source>
</evidence>
<feature type="transmembrane region" description="Helical" evidence="9">
    <location>
        <begin position="187"/>
        <end position="211"/>
    </location>
</feature>
<dbReference type="GO" id="GO:0006123">
    <property type="term" value="P:mitochondrial electron transport, cytochrome c to oxygen"/>
    <property type="evidence" value="ECO:0007669"/>
    <property type="project" value="TreeGrafter"/>
</dbReference>
<comment type="similarity">
    <text evidence="2 8">Belongs to the cytochrome c oxidase subunit 3 family.</text>
</comment>
<keyword evidence="8 11" id="KW-0496">Mitochondrion</keyword>
<evidence type="ECO:0000256" key="5">
    <source>
        <dbReference type="ARBA" id="ARBA00022967"/>
    </source>
</evidence>
<gene>
    <name evidence="11" type="primary">cox3</name>
</gene>
<dbReference type="InterPro" id="IPR035973">
    <property type="entry name" value="Cyt_c_oxidase_su3-like_sf"/>
</dbReference>
<dbReference type="GO" id="GO:0016020">
    <property type="term" value="C:membrane"/>
    <property type="evidence" value="ECO:0007669"/>
    <property type="project" value="UniProtKB-SubCell"/>
</dbReference>
<feature type="transmembrane region" description="Helical" evidence="9">
    <location>
        <begin position="231"/>
        <end position="250"/>
    </location>
</feature>
<keyword evidence="4 8" id="KW-0812">Transmembrane</keyword>
<geneLocation type="mitochondrion" evidence="11"/>
<organism evidence="11">
    <name type="scientific">Camallanus cotti</name>
    <dbReference type="NCBI Taxonomy" id="375143"/>
    <lineage>
        <taxon>Eukaryota</taxon>
        <taxon>Metazoa</taxon>
        <taxon>Ecdysozoa</taxon>
        <taxon>Nematoda</taxon>
        <taxon>Chromadorea</taxon>
        <taxon>Rhabditida</taxon>
        <taxon>Spirurina</taxon>
        <taxon>Spiruromorpha</taxon>
        <taxon>Camallanoidea</taxon>
        <taxon>Camallanidae</taxon>
        <taxon>Camallanus</taxon>
    </lineage>
</organism>
<comment type="function">
    <text evidence="8">Component of the cytochrome c oxidase, the last enzyme in the mitochondrial electron transport chain which drives oxidative phosphorylation. The respiratory chain contains 3 multisubunit complexes succinate dehydrogenase (complex II, CII), ubiquinol-cytochrome c oxidoreductase (cytochrome b-c1 complex, complex III, CIII) and cytochrome c oxidase (complex IV, CIV), that cooperate to transfer electrons derived from NADH and succinate to molecular oxygen, creating an electrochemical gradient over the inner membrane that drives transmembrane transport and the ATP synthase. Cytochrome c oxidase is the component of the respiratory chain that catalyzes the reduction of oxygen to water. Electrons originating from reduced cytochrome c in the intermembrane space (IMS) are transferred via the dinuclear copper A center (CU(A)) of subunit 2 and heme A of subunit 1 to the active site in subunit 1, a binuclear center (BNC) formed by heme A3 and copper B (CU(B)). The BNC reduces molecular oxygen to 2 water molecules using 4 electrons from cytochrome c in the IMS and 4 protons from the mitochondrial matrix.</text>
</comment>
<dbReference type="GeneID" id="34949233"/>
<dbReference type="SUPFAM" id="SSF81452">
    <property type="entry name" value="Cytochrome c oxidase subunit III-like"/>
    <property type="match status" value="1"/>
</dbReference>
<protein>
    <recommendedName>
        <fullName evidence="3 8">Cytochrome c oxidase subunit 3</fullName>
    </recommendedName>
</protein>
<dbReference type="RefSeq" id="YP_009442453.1">
    <property type="nucleotide sequence ID" value="NC_036308.1"/>
</dbReference>
<evidence type="ECO:0000256" key="1">
    <source>
        <dbReference type="ARBA" id="ARBA00004141"/>
    </source>
</evidence>
<dbReference type="CDD" id="cd01665">
    <property type="entry name" value="Cyt_c_Oxidase_III"/>
    <property type="match status" value="1"/>
</dbReference>
<dbReference type="PROSITE" id="PS50253">
    <property type="entry name" value="COX3"/>
    <property type="match status" value="1"/>
</dbReference>
<evidence type="ECO:0000313" key="11">
    <source>
        <dbReference type="EMBL" id="ATO58503.1"/>
    </source>
</evidence>
<dbReference type="Gene3D" id="1.10.287.70">
    <property type="match status" value="1"/>
</dbReference>
<feature type="transmembrane region" description="Helical" evidence="9">
    <location>
        <begin position="150"/>
        <end position="167"/>
    </location>
</feature>
<keyword evidence="7 9" id="KW-0472">Membrane</keyword>
<keyword evidence="6 9" id="KW-1133">Transmembrane helix</keyword>
<feature type="domain" description="Heme-copper oxidase subunit III family profile" evidence="10">
    <location>
        <begin position="1"/>
        <end position="252"/>
    </location>
</feature>
<dbReference type="InterPro" id="IPR013833">
    <property type="entry name" value="Cyt_c_oxidase_su3_a-hlx"/>
</dbReference>
<name>A0A343LEM9_9BILA</name>
<dbReference type="Pfam" id="PF00510">
    <property type="entry name" value="COX3"/>
    <property type="match status" value="1"/>
</dbReference>
<dbReference type="PANTHER" id="PTHR11403">
    <property type="entry name" value="CYTOCHROME C OXIDASE SUBUNIT III"/>
    <property type="match status" value="1"/>
</dbReference>
<comment type="subcellular location">
    <subcellularLocation>
        <location evidence="1">Membrane</location>
        <topology evidence="1">Multi-pass membrane protein</topology>
    </subcellularLocation>
</comment>
<evidence type="ECO:0000256" key="3">
    <source>
        <dbReference type="ARBA" id="ARBA00015944"/>
    </source>
</evidence>
<evidence type="ECO:0000256" key="9">
    <source>
        <dbReference type="SAM" id="Phobius"/>
    </source>
</evidence>
<evidence type="ECO:0000256" key="2">
    <source>
        <dbReference type="ARBA" id="ARBA00010581"/>
    </source>
</evidence>
<dbReference type="InterPro" id="IPR024791">
    <property type="entry name" value="Cyt_c/ubiquinol_Oxase_su3"/>
</dbReference>
<evidence type="ECO:0000256" key="8">
    <source>
        <dbReference type="RuleBase" id="RU003375"/>
    </source>
</evidence>
<evidence type="ECO:0000256" key="6">
    <source>
        <dbReference type="ARBA" id="ARBA00022989"/>
    </source>
</evidence>
<evidence type="ECO:0000256" key="4">
    <source>
        <dbReference type="ARBA" id="ARBA00022692"/>
    </source>
</evidence>